<evidence type="ECO:0000313" key="7">
    <source>
        <dbReference type="Proteomes" id="UP000749559"/>
    </source>
</evidence>
<organism evidence="6 7">
    <name type="scientific">Owenia fusiformis</name>
    <name type="common">Polychaete worm</name>
    <dbReference type="NCBI Taxonomy" id="6347"/>
    <lineage>
        <taxon>Eukaryota</taxon>
        <taxon>Metazoa</taxon>
        <taxon>Spiralia</taxon>
        <taxon>Lophotrochozoa</taxon>
        <taxon>Annelida</taxon>
        <taxon>Polychaeta</taxon>
        <taxon>Sedentaria</taxon>
        <taxon>Canalipalpata</taxon>
        <taxon>Sabellida</taxon>
        <taxon>Oweniida</taxon>
        <taxon>Oweniidae</taxon>
        <taxon>Owenia</taxon>
    </lineage>
</organism>
<dbReference type="Proteomes" id="UP000749559">
    <property type="component" value="Unassembled WGS sequence"/>
</dbReference>
<dbReference type="AlphaFoldDB" id="A0A8J1UFQ4"/>
<keyword evidence="2" id="KW-0677">Repeat</keyword>
<dbReference type="OrthoDB" id="6148336at2759"/>
<comment type="caution">
    <text evidence="5">Lacks conserved residue(s) required for the propagation of feature annotation.</text>
</comment>
<comment type="caution">
    <text evidence="6">The sequence shown here is derived from an EMBL/GenBank/DDBJ whole genome shotgun (WGS) entry which is preliminary data.</text>
</comment>
<evidence type="ECO:0000256" key="4">
    <source>
        <dbReference type="ARBA" id="ARBA00023180"/>
    </source>
</evidence>
<dbReference type="InterPro" id="IPR000436">
    <property type="entry name" value="Sushi_SCR_CCP_dom"/>
</dbReference>
<dbReference type="Pfam" id="PF00084">
    <property type="entry name" value="Sushi"/>
    <property type="match status" value="2"/>
</dbReference>
<feature type="non-terminal residue" evidence="6">
    <location>
        <position position="193"/>
    </location>
</feature>
<name>A0A8J1UFQ4_OWEFU</name>
<dbReference type="SUPFAM" id="SSF57535">
    <property type="entry name" value="Complement control module/SCR domain"/>
    <property type="match status" value="2"/>
</dbReference>
<keyword evidence="3" id="KW-1015">Disulfide bond</keyword>
<dbReference type="EMBL" id="CAIIXF020000004">
    <property type="protein sequence ID" value="CAH1781345.1"/>
    <property type="molecule type" value="Genomic_DNA"/>
</dbReference>
<evidence type="ECO:0000313" key="6">
    <source>
        <dbReference type="EMBL" id="CAH1781345.1"/>
    </source>
</evidence>
<evidence type="ECO:0000256" key="5">
    <source>
        <dbReference type="PROSITE-ProRule" id="PRU00302"/>
    </source>
</evidence>
<protein>
    <submittedName>
        <fullName evidence="6">Uncharacterized protein</fullName>
    </submittedName>
</protein>
<proteinExistence type="predicted"/>
<evidence type="ECO:0000256" key="2">
    <source>
        <dbReference type="ARBA" id="ARBA00022737"/>
    </source>
</evidence>
<dbReference type="InterPro" id="IPR035976">
    <property type="entry name" value="Sushi/SCR/CCP_sf"/>
</dbReference>
<dbReference type="CDD" id="cd00033">
    <property type="entry name" value="CCP"/>
    <property type="match status" value="1"/>
</dbReference>
<dbReference type="PANTHER" id="PTHR19325">
    <property type="entry name" value="COMPLEMENT COMPONENT-RELATED SUSHI DOMAIN-CONTAINING"/>
    <property type="match status" value="1"/>
</dbReference>
<sequence>IVAYTCEVNAVLVGNQNVTCLPNGTWSQTPECRPDCGAPPPYPFGNPNARKGRPTASVTLLDNTWMGTLYKSKARYNCTVRYFGIKGVDIATCKLNGKWSIENIKTDCSFINCFEIPNVKDAIVVHKPENTYLGAKVVYECLSNTTQAEKQDITPQLKYIYPVAVQQKPKGPNSIYVTECLPNGWSPIPICDE</sequence>
<evidence type="ECO:0000256" key="1">
    <source>
        <dbReference type="ARBA" id="ARBA00022659"/>
    </source>
</evidence>
<dbReference type="InterPro" id="IPR050350">
    <property type="entry name" value="Compl-Cell_Adhes-Reg"/>
</dbReference>
<keyword evidence="1 5" id="KW-0768">Sushi</keyword>
<dbReference type="Gene3D" id="2.10.70.10">
    <property type="entry name" value="Complement Module, domain 1"/>
    <property type="match status" value="2"/>
</dbReference>
<evidence type="ECO:0000256" key="3">
    <source>
        <dbReference type="ARBA" id="ARBA00023157"/>
    </source>
</evidence>
<keyword evidence="4" id="KW-0325">Glycoprotein</keyword>
<gene>
    <name evidence="6" type="ORF">OFUS_LOCUS7933</name>
</gene>
<reference evidence="6" key="1">
    <citation type="submission" date="2022-03" db="EMBL/GenBank/DDBJ databases">
        <authorList>
            <person name="Martin C."/>
        </authorList>
    </citation>
    <scope>NUCLEOTIDE SEQUENCE</scope>
</reference>
<feature type="non-terminal residue" evidence="6">
    <location>
        <position position="1"/>
    </location>
</feature>
<accession>A0A8J1UFQ4</accession>
<dbReference type="PROSITE" id="PS50923">
    <property type="entry name" value="SUSHI"/>
    <property type="match status" value="1"/>
</dbReference>
<dbReference type="PANTHER" id="PTHR19325:SF537">
    <property type="entry name" value="FURROWED, ISOFORM A"/>
    <property type="match status" value="1"/>
</dbReference>
<keyword evidence="7" id="KW-1185">Reference proteome</keyword>